<feature type="region of interest" description="Disordered" evidence="2">
    <location>
        <begin position="498"/>
        <end position="564"/>
    </location>
</feature>
<organism evidence="5 6">
    <name type="scientific">Handelsmanbacteria sp. (strain RIFCSPLOWO2_12_FULL_64_10)</name>
    <dbReference type="NCBI Taxonomy" id="1817868"/>
    <lineage>
        <taxon>Bacteria</taxon>
        <taxon>Candidatus Handelsmaniibacteriota</taxon>
    </lineage>
</organism>
<dbReference type="GO" id="GO:0016301">
    <property type="term" value="F:kinase activity"/>
    <property type="evidence" value="ECO:0007669"/>
    <property type="project" value="InterPro"/>
</dbReference>
<feature type="coiled-coil region" evidence="1">
    <location>
        <begin position="338"/>
        <end position="365"/>
    </location>
</feature>
<dbReference type="InterPro" id="IPR002192">
    <property type="entry name" value="PPDK_AMP/ATP-bd"/>
</dbReference>
<dbReference type="Gene3D" id="3.50.30.10">
    <property type="entry name" value="Phosphohistidine domain"/>
    <property type="match status" value="1"/>
</dbReference>
<evidence type="ECO:0000313" key="6">
    <source>
        <dbReference type="Proteomes" id="UP000178606"/>
    </source>
</evidence>
<dbReference type="InterPro" id="IPR051549">
    <property type="entry name" value="PEP_Utilizing_Enz"/>
</dbReference>
<reference evidence="5 6" key="1">
    <citation type="journal article" date="2016" name="Nat. Commun.">
        <title>Thousands of microbial genomes shed light on interconnected biogeochemical processes in an aquifer system.</title>
        <authorList>
            <person name="Anantharaman K."/>
            <person name="Brown C.T."/>
            <person name="Hug L.A."/>
            <person name="Sharon I."/>
            <person name="Castelle C.J."/>
            <person name="Probst A.J."/>
            <person name="Thomas B.C."/>
            <person name="Singh A."/>
            <person name="Wilkins M.J."/>
            <person name="Karaoz U."/>
            <person name="Brodie E.L."/>
            <person name="Williams K.H."/>
            <person name="Hubbard S.S."/>
            <person name="Banfield J.F."/>
        </authorList>
    </citation>
    <scope>NUCLEOTIDE SEQUENCE [LARGE SCALE GENOMIC DNA]</scope>
    <source>
        <strain evidence="6">RIFCSPLOWO2_12_FULL_64_10</strain>
    </source>
</reference>
<accession>A0A1F6CHE7</accession>
<evidence type="ECO:0000259" key="4">
    <source>
        <dbReference type="Pfam" id="PF01326"/>
    </source>
</evidence>
<name>A0A1F6CHE7_HANXR</name>
<dbReference type="InterPro" id="IPR036637">
    <property type="entry name" value="Phosphohistidine_dom_sf"/>
</dbReference>
<dbReference type="PANTHER" id="PTHR43615:SF1">
    <property type="entry name" value="PPDK_N DOMAIN-CONTAINING PROTEIN"/>
    <property type="match status" value="1"/>
</dbReference>
<sequence>MMTSVLFLNEITDRHAVGGKARGLARLLAAGFEVPEGFVAGPEATSEEIAGAYQRLGAGRVAVRSSAEEEDSERLSYAGQFETFLGVEGEEALLRAVEACRASGAGARAASYRGDEAAGRMCVVVQRMLDSDYAGVAFAEGDGTARVEGVRGLGDQLVSGRAGPVPLPEDLRKRVEAMAREVEGRLGGEQDIEWAVEDGRIWLLQARPITAPLSAPLPERFRLWTAANLQEALPRPLTPLSEEEAWHNIGETFRVSFRFSGFTEPDGPTLRLVKGLFYMSYSSMASVMSVVPGFRVENLLRMFGDSPDLARVVAYRPVRRLPFLLRLPAILARHVLWMASVERRLRRAREAVRALEEEVRTALAEGASDARLLAFLRSWRARIHPALETMSMATGFANGLLSTMMQVVARKAPDAPSAEVGGLIRGGEMESLEPSRQLTALADWLRANPGRPDDDPEVQRHLSRFLDACGFRCEKEAELAQPRWRERPEEVLRLAREMASRASDQKNLTAEGAEDAEKNRKGRKGEWENGGKHSPTLPLSHSSFHPPLRSPSPPSTHRVDLPHRSLRLMARSARTWQRRREAARANLVRTPWSLRQLLFEIGRRLRDRRVLREPEDIFYLLWGEIEALLGGDSTDRAGEGVADRVERRRARYLRMLGWPPPSRLLAELPDGRLVPFVPDPGSGDTLRGFGASPGRVTAPARVLSGVEQGGELRPGEALVARTTDIAWTTLFRTASAVVTEIGAPTSHAAIVARELGLPAVVNVDGVTERVRTGDLLFVDGWAGVVRKVKGER</sequence>
<comment type="caution">
    <text evidence="5">The sequence shown here is derived from an EMBL/GenBank/DDBJ whole genome shotgun (WGS) entry which is preliminary data.</text>
</comment>
<dbReference type="Pfam" id="PF00391">
    <property type="entry name" value="PEP-utilizers"/>
    <property type="match status" value="1"/>
</dbReference>
<proteinExistence type="predicted"/>
<evidence type="ECO:0000256" key="1">
    <source>
        <dbReference type="SAM" id="Coils"/>
    </source>
</evidence>
<feature type="domain" description="Pyruvate phosphate dikinase AMP/ATP-binding" evidence="4">
    <location>
        <begin position="42"/>
        <end position="164"/>
    </location>
</feature>
<dbReference type="SUPFAM" id="SSF56059">
    <property type="entry name" value="Glutathione synthetase ATP-binding domain-like"/>
    <property type="match status" value="1"/>
</dbReference>
<dbReference type="AlphaFoldDB" id="A0A1F6CHE7"/>
<dbReference type="PANTHER" id="PTHR43615">
    <property type="entry name" value="PHOSPHOENOLPYRUVATE SYNTHASE-RELATED"/>
    <property type="match status" value="1"/>
</dbReference>
<dbReference type="EMBL" id="MFKF01000245">
    <property type="protein sequence ID" value="OGG48684.1"/>
    <property type="molecule type" value="Genomic_DNA"/>
</dbReference>
<feature type="domain" description="PEP-utilising enzyme mobile" evidence="3">
    <location>
        <begin position="713"/>
        <end position="783"/>
    </location>
</feature>
<evidence type="ECO:0000259" key="3">
    <source>
        <dbReference type="Pfam" id="PF00391"/>
    </source>
</evidence>
<gene>
    <name evidence="5" type="ORF">A3F84_29490</name>
</gene>
<evidence type="ECO:0008006" key="7">
    <source>
        <dbReference type="Google" id="ProtNLM"/>
    </source>
</evidence>
<dbReference type="InterPro" id="IPR008279">
    <property type="entry name" value="PEP-util_enz_mobile_dom"/>
</dbReference>
<protein>
    <recommendedName>
        <fullName evidence="7">PEP-utilising enzyme mobile domain-containing protein</fullName>
    </recommendedName>
</protein>
<feature type="compositionally biased region" description="Basic and acidic residues" evidence="2">
    <location>
        <begin position="515"/>
        <end position="531"/>
    </location>
</feature>
<dbReference type="PROSITE" id="PS00370">
    <property type="entry name" value="PEP_ENZYMES_PHOS_SITE"/>
    <property type="match status" value="1"/>
</dbReference>
<dbReference type="InterPro" id="IPR013815">
    <property type="entry name" value="ATP_grasp_subdomain_1"/>
</dbReference>
<dbReference type="InterPro" id="IPR018274">
    <property type="entry name" value="PEP_util_AS"/>
</dbReference>
<feature type="domain" description="Pyruvate phosphate dikinase AMP/ATP-binding" evidence="4">
    <location>
        <begin position="173"/>
        <end position="211"/>
    </location>
</feature>
<dbReference type="Proteomes" id="UP000178606">
    <property type="component" value="Unassembled WGS sequence"/>
</dbReference>
<evidence type="ECO:0000256" key="2">
    <source>
        <dbReference type="SAM" id="MobiDB-lite"/>
    </source>
</evidence>
<dbReference type="Gene3D" id="3.30.1490.20">
    <property type="entry name" value="ATP-grasp fold, A domain"/>
    <property type="match status" value="1"/>
</dbReference>
<dbReference type="Pfam" id="PF01326">
    <property type="entry name" value="PPDK_N"/>
    <property type="match status" value="2"/>
</dbReference>
<dbReference type="Gene3D" id="3.30.470.20">
    <property type="entry name" value="ATP-grasp fold, B domain"/>
    <property type="match status" value="1"/>
</dbReference>
<keyword evidence="1" id="KW-0175">Coiled coil</keyword>
<evidence type="ECO:0000313" key="5">
    <source>
        <dbReference type="EMBL" id="OGG48684.1"/>
    </source>
</evidence>
<dbReference type="SUPFAM" id="SSF52009">
    <property type="entry name" value="Phosphohistidine domain"/>
    <property type="match status" value="1"/>
</dbReference>
<dbReference type="GO" id="GO:0005524">
    <property type="term" value="F:ATP binding"/>
    <property type="evidence" value="ECO:0007669"/>
    <property type="project" value="InterPro"/>
</dbReference>